<protein>
    <submittedName>
        <fullName evidence="2">Uncharacterized protein</fullName>
    </submittedName>
</protein>
<evidence type="ECO:0000313" key="3">
    <source>
        <dbReference type="Proteomes" id="UP000269721"/>
    </source>
</evidence>
<feature type="compositionally biased region" description="Basic and acidic residues" evidence="1">
    <location>
        <begin position="86"/>
        <end position="97"/>
    </location>
</feature>
<dbReference type="EMBL" id="KZ995404">
    <property type="protein sequence ID" value="RKO90740.1"/>
    <property type="molecule type" value="Genomic_DNA"/>
</dbReference>
<organism evidence="2 3">
    <name type="scientific">Blyttiomyces helicus</name>
    <dbReference type="NCBI Taxonomy" id="388810"/>
    <lineage>
        <taxon>Eukaryota</taxon>
        <taxon>Fungi</taxon>
        <taxon>Fungi incertae sedis</taxon>
        <taxon>Chytridiomycota</taxon>
        <taxon>Chytridiomycota incertae sedis</taxon>
        <taxon>Chytridiomycetes</taxon>
        <taxon>Chytridiomycetes incertae sedis</taxon>
        <taxon>Blyttiomyces</taxon>
    </lineage>
</organism>
<evidence type="ECO:0000256" key="1">
    <source>
        <dbReference type="SAM" id="MobiDB-lite"/>
    </source>
</evidence>
<feature type="region of interest" description="Disordered" evidence="1">
    <location>
        <begin position="76"/>
        <end position="97"/>
    </location>
</feature>
<evidence type="ECO:0000313" key="2">
    <source>
        <dbReference type="EMBL" id="RKO90740.1"/>
    </source>
</evidence>
<sequence>MTGLLRVDTRGFPKPSRTSSSDTTGQSCSSMYYYTSTAGQSASISRTQSGGIASCILSKAATPYASKIEKYPQEQADICKSSKQPSAKDKLRRARDNSERIVGVQNVGQKLQNSSYKGEFLIKLIGYPDLEKIGMPEDHFKQTIAYNNWKHHTKEDRTTNDLADWYAPTGMICIQACAFGYDLRIMACAFRHFALVWQDRIPAPVGRHETSRDGGQAVSVTVSVQQELMQQCSHIASAEPKKIPLPSLLASQSDRVKKRIAKRLRITISIEFSLGLNWELSGLLLDFAKLRVVGLEGFWTHGGFSRVRRFRDLMELRFG</sequence>
<dbReference type="Proteomes" id="UP000269721">
    <property type="component" value="Unassembled WGS sequence"/>
</dbReference>
<reference evidence="3" key="1">
    <citation type="journal article" date="2018" name="Nat. Microbiol.">
        <title>Leveraging single-cell genomics to expand the fungal tree of life.</title>
        <authorList>
            <person name="Ahrendt S.R."/>
            <person name="Quandt C.A."/>
            <person name="Ciobanu D."/>
            <person name="Clum A."/>
            <person name="Salamov A."/>
            <person name="Andreopoulos B."/>
            <person name="Cheng J.F."/>
            <person name="Woyke T."/>
            <person name="Pelin A."/>
            <person name="Henrissat B."/>
            <person name="Reynolds N.K."/>
            <person name="Benny G.L."/>
            <person name="Smith M.E."/>
            <person name="James T.Y."/>
            <person name="Grigoriev I.V."/>
        </authorList>
    </citation>
    <scope>NUCLEOTIDE SEQUENCE [LARGE SCALE GENOMIC DNA]</scope>
</reference>
<name>A0A4P9WHZ4_9FUNG</name>
<keyword evidence="3" id="KW-1185">Reference proteome</keyword>
<gene>
    <name evidence="2" type="ORF">BDK51DRAFT_40843</name>
</gene>
<accession>A0A4P9WHZ4</accession>
<dbReference type="AlphaFoldDB" id="A0A4P9WHZ4"/>
<feature type="region of interest" description="Disordered" evidence="1">
    <location>
        <begin position="1"/>
        <end position="26"/>
    </location>
</feature>
<proteinExistence type="predicted"/>